<evidence type="ECO:0000256" key="3">
    <source>
        <dbReference type="ARBA" id="ARBA00022694"/>
    </source>
</evidence>
<accession>A0A1X2HIP4</accession>
<evidence type="ECO:0000256" key="4">
    <source>
        <dbReference type="ARBA" id="ARBA00023239"/>
    </source>
</evidence>
<feature type="domain" description="TSEN34 N-terminal" evidence="7">
    <location>
        <begin position="5"/>
        <end position="71"/>
    </location>
</feature>
<dbReference type="OrthoDB" id="48041at2759"/>
<dbReference type="GO" id="GO:0003676">
    <property type="term" value="F:nucleic acid binding"/>
    <property type="evidence" value="ECO:0007669"/>
    <property type="project" value="InterPro"/>
</dbReference>
<evidence type="ECO:0000256" key="1">
    <source>
        <dbReference type="ARBA" id="ARBA00008078"/>
    </source>
</evidence>
<keyword evidence="8" id="KW-0378">Hydrolase</keyword>
<dbReference type="Proteomes" id="UP000242180">
    <property type="component" value="Unassembled WGS sequence"/>
</dbReference>
<feature type="domain" description="tRNA intron endonuclease catalytic" evidence="6">
    <location>
        <begin position="89"/>
        <end position="166"/>
    </location>
</feature>
<evidence type="ECO:0000256" key="5">
    <source>
        <dbReference type="ARBA" id="ARBA00034031"/>
    </source>
</evidence>
<dbReference type="InParanoid" id="A0A1X2HIP4"/>
<keyword evidence="9" id="KW-1185">Reference proteome</keyword>
<evidence type="ECO:0000313" key="8">
    <source>
        <dbReference type="EMBL" id="ORY98909.1"/>
    </source>
</evidence>
<dbReference type="CDD" id="cd22363">
    <property type="entry name" value="tRNA-intron_lyase_C"/>
    <property type="match status" value="1"/>
</dbReference>
<dbReference type="OMA" id="CYSIEWA"/>
<dbReference type="InterPro" id="IPR059049">
    <property type="entry name" value="TSEN34_N"/>
</dbReference>
<evidence type="ECO:0000256" key="2">
    <source>
        <dbReference type="ARBA" id="ARBA00012573"/>
    </source>
</evidence>
<dbReference type="AlphaFoldDB" id="A0A1X2HIP4"/>
<name>A0A1X2HIP4_SYNRA</name>
<gene>
    <name evidence="8" type="ORF">BCR43DRAFT_513063</name>
</gene>
<dbReference type="InterPro" id="IPR006677">
    <property type="entry name" value="tRNA_intron_Endonuc_cat-like"/>
</dbReference>
<dbReference type="EC" id="4.6.1.16" evidence="2"/>
<comment type="similarity">
    <text evidence="1">Belongs to the tRNA-intron endonuclease family.</text>
</comment>
<dbReference type="Pfam" id="PF26577">
    <property type="entry name" value="TSEN34_N"/>
    <property type="match status" value="1"/>
</dbReference>
<organism evidence="8 9">
    <name type="scientific">Syncephalastrum racemosum</name>
    <name type="common">Filamentous fungus</name>
    <dbReference type="NCBI Taxonomy" id="13706"/>
    <lineage>
        <taxon>Eukaryota</taxon>
        <taxon>Fungi</taxon>
        <taxon>Fungi incertae sedis</taxon>
        <taxon>Mucoromycota</taxon>
        <taxon>Mucoromycotina</taxon>
        <taxon>Mucoromycetes</taxon>
        <taxon>Mucorales</taxon>
        <taxon>Syncephalastraceae</taxon>
        <taxon>Syncephalastrum</taxon>
    </lineage>
</organism>
<proteinExistence type="inferred from homology"/>
<dbReference type="GO" id="GO:0000379">
    <property type="term" value="P:tRNA-type intron splice site recognition and cleavage"/>
    <property type="evidence" value="ECO:0007669"/>
    <property type="project" value="TreeGrafter"/>
</dbReference>
<keyword evidence="3" id="KW-0819">tRNA processing</keyword>
<dbReference type="FunCoup" id="A0A1X2HIP4">
    <property type="interactions" value="55"/>
</dbReference>
<reference evidence="8 9" key="1">
    <citation type="submission" date="2016-07" db="EMBL/GenBank/DDBJ databases">
        <title>Pervasive Adenine N6-methylation of Active Genes in Fungi.</title>
        <authorList>
            <consortium name="DOE Joint Genome Institute"/>
            <person name="Mondo S.J."/>
            <person name="Dannebaum R.O."/>
            <person name="Kuo R.C."/>
            <person name="Labutti K."/>
            <person name="Haridas S."/>
            <person name="Kuo A."/>
            <person name="Salamov A."/>
            <person name="Ahrendt S.R."/>
            <person name="Lipzen A."/>
            <person name="Sullivan W."/>
            <person name="Andreopoulos W.B."/>
            <person name="Clum A."/>
            <person name="Lindquist E."/>
            <person name="Daum C."/>
            <person name="Ramamoorthy G.K."/>
            <person name="Gryganskyi A."/>
            <person name="Culley D."/>
            <person name="Magnuson J.K."/>
            <person name="James T.Y."/>
            <person name="O'Malley M.A."/>
            <person name="Stajich J.E."/>
            <person name="Spatafora J.W."/>
            <person name="Visel A."/>
            <person name="Grigoriev I.V."/>
        </authorList>
    </citation>
    <scope>NUCLEOTIDE SEQUENCE [LARGE SCALE GENOMIC DNA]</scope>
    <source>
        <strain evidence="8 9">NRRL 2496</strain>
    </source>
</reference>
<dbReference type="EMBL" id="MCGN01000003">
    <property type="protein sequence ID" value="ORY98909.1"/>
    <property type="molecule type" value="Genomic_DNA"/>
</dbReference>
<keyword evidence="8" id="KW-0255">Endonuclease</keyword>
<dbReference type="GO" id="GO:0005634">
    <property type="term" value="C:nucleus"/>
    <property type="evidence" value="ECO:0007669"/>
    <property type="project" value="UniProtKB-ARBA"/>
</dbReference>
<dbReference type="Gene3D" id="3.40.1350.10">
    <property type="match status" value="1"/>
</dbReference>
<keyword evidence="8" id="KW-0540">Nuclease</keyword>
<dbReference type="Pfam" id="PF01974">
    <property type="entry name" value="tRNA_int_endo"/>
    <property type="match status" value="1"/>
</dbReference>
<evidence type="ECO:0000259" key="7">
    <source>
        <dbReference type="Pfam" id="PF26577"/>
    </source>
</evidence>
<dbReference type="InterPro" id="IPR036167">
    <property type="entry name" value="tRNA_intron_Endo_cat-like_sf"/>
</dbReference>
<dbReference type="SUPFAM" id="SSF53032">
    <property type="entry name" value="tRNA-intron endonuclease catalytic domain-like"/>
    <property type="match status" value="1"/>
</dbReference>
<dbReference type="GO" id="GO:0000213">
    <property type="term" value="F:tRNA-intron lyase activity"/>
    <property type="evidence" value="ECO:0007669"/>
    <property type="project" value="UniProtKB-EC"/>
</dbReference>
<comment type="caution">
    <text evidence="8">The sequence shown here is derived from an EMBL/GenBank/DDBJ whole genome shotgun (WGS) entry which is preliminary data.</text>
</comment>
<keyword evidence="4" id="KW-0456">Lyase</keyword>
<dbReference type="PANTHER" id="PTHR13070">
    <property type="entry name" value="TRNA-SPLICING ENDONUCLEASE SUBUNIT SEN34-RELATED"/>
    <property type="match status" value="1"/>
</dbReference>
<dbReference type="STRING" id="13706.A0A1X2HIP4"/>
<evidence type="ECO:0000259" key="6">
    <source>
        <dbReference type="Pfam" id="PF01974"/>
    </source>
</evidence>
<dbReference type="PANTHER" id="PTHR13070:SF0">
    <property type="entry name" value="TRNA-SPLICING ENDONUCLEASE SUBUNIT SEN34"/>
    <property type="match status" value="1"/>
</dbReference>
<evidence type="ECO:0000313" key="9">
    <source>
        <dbReference type="Proteomes" id="UP000242180"/>
    </source>
</evidence>
<sequence>MPGLVQIKLCGQKPLVFTTQDVKRLRCDLHIVGALMGTLPRFPLQNSFFGLPLLLMPEETTLLIKKHFATWASGNTAWTFPNTPREQCQYKTFEYLWDQGLYVTAALKFGGDYLAYPSDPMQCHSQYIVTVRGDRDEPLLPRDIISMGRLATNVKKTCVISAPDASEQGVEVFSVQWAGF</sequence>
<protein>
    <recommendedName>
        <fullName evidence="2">tRNA-intron lyase</fullName>
        <ecNumber evidence="2">4.6.1.16</ecNumber>
    </recommendedName>
</protein>
<comment type="catalytic activity">
    <reaction evidence="5">
        <text>pretRNA = a 3'-half-tRNA molecule with a 5'-OH end + a 5'-half-tRNA molecule with a 2',3'-cyclic phosphate end + an intron with a 2',3'-cyclic phosphate and a 5'-hydroxyl terminus.</text>
        <dbReference type="EC" id="4.6.1.16"/>
    </reaction>
</comment>
<dbReference type="InterPro" id="IPR011856">
    <property type="entry name" value="tRNA_endonuc-like_dom_sf"/>
</dbReference>